<dbReference type="GO" id="GO:0016705">
    <property type="term" value="F:oxidoreductase activity, acting on paired donors, with incorporation or reduction of molecular oxygen"/>
    <property type="evidence" value="ECO:0007669"/>
    <property type="project" value="InterPro"/>
</dbReference>
<dbReference type="Proteomes" id="UP000295341">
    <property type="component" value="Unassembled WGS sequence"/>
</dbReference>
<evidence type="ECO:0000313" key="4">
    <source>
        <dbReference type="EMBL" id="TDU28755.1"/>
    </source>
</evidence>
<dbReference type="GO" id="GO:0004497">
    <property type="term" value="F:monooxygenase activity"/>
    <property type="evidence" value="ECO:0007669"/>
    <property type="project" value="UniProtKB-KW"/>
</dbReference>
<dbReference type="InterPro" id="IPR001128">
    <property type="entry name" value="Cyt_P450"/>
</dbReference>
<sequence>MDPINQRPLAPVRLGDATHYENGFPHELYTELRRTMPVCWSEEENGPGFWSLLRHDDISAAAKNPAVFSSATENGGHRLFDEQAAGVAGSGSESPIGIPFISRDPPKHVQQRLALMPAVAPVRLVEMEARIRARITRLFEAVSAGTAFDVVKTLSAPIPIQTLAELFEAPPGSETKLVEWTNALIGEDDPEFRKSPEYMGQVIGELMAFGAELRAARLDSGGADIIRLISREKDGSLVPLKDFFANIILVLVGGNETTRNSISGGLLAFTQHPEQWKKLVSNRTLIPSAVNEIVRWVSPVMHMRRTVMQDVEIRGQKIAKGSKVLFWYPSANRDEDTWGNPFDFDVTRPVQRHLGFGVGQHVCIGSRLAEMQIRVFLEELLNRYQTLELTGPVPRIRSNFIHGIKSLPMRFGVAA</sequence>
<evidence type="ECO:0000313" key="5">
    <source>
        <dbReference type="Proteomes" id="UP000295341"/>
    </source>
</evidence>
<keyword evidence="3 4" id="KW-0503">Monooxygenase</keyword>
<dbReference type="PROSITE" id="PS00086">
    <property type="entry name" value="CYTOCHROME_P450"/>
    <property type="match status" value="1"/>
</dbReference>
<comment type="similarity">
    <text evidence="2 3">Belongs to the cytochrome P450 family.</text>
</comment>
<dbReference type="PANTHER" id="PTHR46696">
    <property type="entry name" value="P450, PUTATIVE (EUROFUNG)-RELATED"/>
    <property type="match status" value="1"/>
</dbReference>
<evidence type="ECO:0000256" key="1">
    <source>
        <dbReference type="ARBA" id="ARBA00001971"/>
    </source>
</evidence>
<accession>A0A4R7P4R0</accession>
<name>A0A4R7P4R0_9GAMM</name>
<protein>
    <submittedName>
        <fullName evidence="4">Linalool 8-monooxygenase</fullName>
    </submittedName>
</protein>
<comment type="cofactor">
    <cofactor evidence="1">
        <name>heme</name>
        <dbReference type="ChEBI" id="CHEBI:30413"/>
    </cofactor>
</comment>
<proteinExistence type="inferred from homology"/>
<evidence type="ECO:0000256" key="2">
    <source>
        <dbReference type="ARBA" id="ARBA00010617"/>
    </source>
</evidence>
<organism evidence="4 5">
    <name type="scientific">Panacagrimonas perspica</name>
    <dbReference type="NCBI Taxonomy" id="381431"/>
    <lineage>
        <taxon>Bacteria</taxon>
        <taxon>Pseudomonadati</taxon>
        <taxon>Pseudomonadota</taxon>
        <taxon>Gammaproteobacteria</taxon>
        <taxon>Nevskiales</taxon>
        <taxon>Nevskiaceae</taxon>
        <taxon>Panacagrimonas</taxon>
    </lineage>
</organism>
<keyword evidence="3" id="KW-0408">Iron</keyword>
<keyword evidence="3" id="KW-0560">Oxidoreductase</keyword>
<evidence type="ECO:0000256" key="3">
    <source>
        <dbReference type="RuleBase" id="RU000461"/>
    </source>
</evidence>
<dbReference type="EMBL" id="SOBT01000009">
    <property type="protein sequence ID" value="TDU28755.1"/>
    <property type="molecule type" value="Genomic_DNA"/>
</dbReference>
<dbReference type="InterPro" id="IPR002397">
    <property type="entry name" value="Cyt_P450_B"/>
</dbReference>
<dbReference type="OrthoDB" id="7052847at2"/>
<dbReference type="Gene3D" id="1.10.630.10">
    <property type="entry name" value="Cytochrome P450"/>
    <property type="match status" value="1"/>
</dbReference>
<keyword evidence="5" id="KW-1185">Reference proteome</keyword>
<keyword evidence="3" id="KW-0479">Metal-binding</keyword>
<comment type="caution">
    <text evidence="4">The sequence shown here is derived from an EMBL/GenBank/DDBJ whole genome shotgun (WGS) entry which is preliminary data.</text>
</comment>
<dbReference type="Pfam" id="PF00067">
    <property type="entry name" value="p450"/>
    <property type="match status" value="1"/>
</dbReference>
<dbReference type="RefSeq" id="WP_133882282.1">
    <property type="nucleotide sequence ID" value="NZ_MWIN01000018.1"/>
</dbReference>
<keyword evidence="3" id="KW-0349">Heme</keyword>
<dbReference type="InterPro" id="IPR017972">
    <property type="entry name" value="Cyt_P450_CS"/>
</dbReference>
<gene>
    <name evidence="4" type="ORF">DFR24_3130</name>
</gene>
<dbReference type="AlphaFoldDB" id="A0A4R7P4R0"/>
<reference evidence="4 5" key="1">
    <citation type="submission" date="2019-03" db="EMBL/GenBank/DDBJ databases">
        <title>Genomic Encyclopedia of Type Strains, Phase IV (KMG-IV): sequencing the most valuable type-strain genomes for metagenomic binning, comparative biology and taxonomic classification.</title>
        <authorList>
            <person name="Goeker M."/>
        </authorList>
    </citation>
    <scope>NUCLEOTIDE SEQUENCE [LARGE SCALE GENOMIC DNA]</scope>
    <source>
        <strain evidence="4 5">DSM 26377</strain>
    </source>
</reference>
<dbReference type="SUPFAM" id="SSF48264">
    <property type="entry name" value="Cytochrome P450"/>
    <property type="match status" value="1"/>
</dbReference>
<dbReference type="PRINTS" id="PR00385">
    <property type="entry name" value="P450"/>
</dbReference>
<dbReference type="CDD" id="cd11033">
    <property type="entry name" value="CYP142-like"/>
    <property type="match status" value="1"/>
</dbReference>
<dbReference type="PRINTS" id="PR00359">
    <property type="entry name" value="BP450"/>
</dbReference>
<dbReference type="GO" id="GO:0005506">
    <property type="term" value="F:iron ion binding"/>
    <property type="evidence" value="ECO:0007669"/>
    <property type="project" value="InterPro"/>
</dbReference>
<dbReference type="PANTHER" id="PTHR46696:SF1">
    <property type="entry name" value="CYTOCHROME P450 YJIB-RELATED"/>
    <property type="match status" value="1"/>
</dbReference>
<dbReference type="InterPro" id="IPR036396">
    <property type="entry name" value="Cyt_P450_sf"/>
</dbReference>
<dbReference type="GO" id="GO:0020037">
    <property type="term" value="F:heme binding"/>
    <property type="evidence" value="ECO:0007669"/>
    <property type="project" value="InterPro"/>
</dbReference>